<accession>A0A7X3MFS8</accession>
<sequence>MGRSVEDISRVQISYDRDTYVCEAFTEEAFMGGEILVVLSNTRDTKNEAARLAVSKEWHGLDGVVRCEKELLADVTYLYLYLVDAQKIASNVVRVFIHTPCLKGYQLGERGLVYLMLDTKTSDYSLARQLAVGNEGAKISLDLPACGVRLPELGIWGNAACACLSLAYHSRIDGVDICGPELSGAQVLLRGPEVIRLEVSENVLVGQGDFEKETVIQTEIRRGMVVAATARLTAEEQNNTLSFWWDLSGEGLDPSGVYTLRLRYLTGEQGEGLSAPGPEYPLFLGLPKVQSVRASGEETVVCLGEEMQYEVTEGRQDRLVSESEIRLSGGITEIDVRMCQGISYGPSLHVKTALPRFLSIKQGNDTFYSLCRVREEVLKERVTVPLGRWLEGYDKGEIFWVTQGELESILRIEPLLTERLVSGSDSVYDEFEEMLGCCAKDYETMEILVRAVLEHAPLRAEDILAFRYRYRVSEGRVDLEAGLSLAIEYAIYQNIPENQRMLLEDGQPVGISDRLGGDAGSDRTVDASHRNGYVGTGTCDCQVVLRNGRVVLEPFIQGFTQASSYVIPASGPLDSQAQLDGGAGVADFLADGMAAPFVRLLYPIERMGRNSKGEMRYFHNICLAAGQSLPALINASQAMRRQELPNRLEEVSLADLRGRATIRVRILVTVNKVLQWVSMGTTAGDMADALGISKGRLALWRQTSFGPCPVFGDELRSMCLVSGDIMEVSQDGAFIG</sequence>
<reference evidence="1 2" key="1">
    <citation type="submission" date="2019-12" db="EMBL/GenBank/DDBJ databases">
        <title>Sporaefaciens musculi gen. nov., sp. nov., a novel bacterium isolated from the caecum of an obese mouse.</title>
        <authorList>
            <person name="Rasmussen T.S."/>
            <person name="Streidl T."/>
            <person name="Hitch T.C.A."/>
            <person name="Wortmann E."/>
            <person name="Deptula P."/>
            <person name="Hansen M."/>
            <person name="Nielsen D.S."/>
            <person name="Clavel T."/>
            <person name="Vogensen F.K."/>
        </authorList>
    </citation>
    <scope>NUCLEOTIDE SEQUENCE [LARGE SCALE GENOMIC DNA]</scope>
    <source>
        <strain evidence="1 2">WCA-9-b2</strain>
    </source>
</reference>
<comment type="caution">
    <text evidence="1">The sequence shown here is derived from an EMBL/GenBank/DDBJ whole genome shotgun (WGS) entry which is preliminary data.</text>
</comment>
<dbReference type="EMBL" id="WUQX01000001">
    <property type="protein sequence ID" value="MXP75547.1"/>
    <property type="molecule type" value="Genomic_DNA"/>
</dbReference>
<proteinExistence type="predicted"/>
<evidence type="ECO:0000313" key="1">
    <source>
        <dbReference type="EMBL" id="MXP75547.1"/>
    </source>
</evidence>
<dbReference type="AlphaFoldDB" id="A0A7X3MFS8"/>
<dbReference type="RefSeq" id="WP_159750793.1">
    <property type="nucleotide sequence ID" value="NZ_WUQX01000001.1"/>
</dbReference>
<dbReference type="Proteomes" id="UP000460412">
    <property type="component" value="Unassembled WGS sequence"/>
</dbReference>
<organism evidence="1 2">
    <name type="scientific">Sporofaciens musculi</name>
    <dbReference type="NCBI Taxonomy" id="2681861"/>
    <lineage>
        <taxon>Bacteria</taxon>
        <taxon>Bacillati</taxon>
        <taxon>Bacillota</taxon>
        <taxon>Clostridia</taxon>
        <taxon>Lachnospirales</taxon>
        <taxon>Lachnospiraceae</taxon>
        <taxon>Sporofaciens</taxon>
    </lineage>
</organism>
<protein>
    <submittedName>
        <fullName evidence="1">Uncharacterized protein</fullName>
    </submittedName>
</protein>
<evidence type="ECO:0000313" key="2">
    <source>
        <dbReference type="Proteomes" id="UP000460412"/>
    </source>
</evidence>
<gene>
    <name evidence="1" type="ORF">GN277_09165</name>
</gene>
<keyword evidence="2" id="KW-1185">Reference proteome</keyword>
<name>A0A7X3MFS8_9FIRM</name>